<dbReference type="RefSeq" id="WP_161674077.1">
    <property type="nucleotide sequence ID" value="NZ_JAABLP010000001.1"/>
</dbReference>
<organism evidence="1 2">
    <name type="scientific">Pannonibacter tanglangensis</name>
    <dbReference type="NCBI Taxonomy" id="2750084"/>
    <lineage>
        <taxon>Bacteria</taxon>
        <taxon>Pseudomonadati</taxon>
        <taxon>Pseudomonadota</taxon>
        <taxon>Alphaproteobacteria</taxon>
        <taxon>Hyphomicrobiales</taxon>
        <taxon>Stappiaceae</taxon>
        <taxon>Pannonibacter</taxon>
    </lineage>
</organism>
<comment type="caution">
    <text evidence="1">The sequence shown here is derived from an EMBL/GenBank/DDBJ whole genome shotgun (WGS) entry which is preliminary data.</text>
</comment>
<name>A0ABW9ZFQ0_9HYPH</name>
<gene>
    <name evidence="1" type="ORF">GWI71_03875</name>
</gene>
<proteinExistence type="predicted"/>
<dbReference type="Gene3D" id="1.10.3210.10">
    <property type="entry name" value="Hypothetical protein af1432"/>
    <property type="match status" value="1"/>
</dbReference>
<accession>A0ABW9ZFQ0</accession>
<protein>
    <submittedName>
        <fullName evidence="1">Uncharacterized protein</fullName>
    </submittedName>
</protein>
<evidence type="ECO:0000313" key="1">
    <source>
        <dbReference type="EMBL" id="NBN62812.1"/>
    </source>
</evidence>
<dbReference type="SUPFAM" id="SSF109604">
    <property type="entry name" value="HD-domain/PDEase-like"/>
    <property type="match status" value="1"/>
</dbReference>
<dbReference type="EMBL" id="JAABLP010000001">
    <property type="protein sequence ID" value="NBN62812.1"/>
    <property type="molecule type" value="Genomic_DNA"/>
</dbReference>
<sequence>MTHTANPWTLTQTGRAVDLLDPRPGMIDIRGDIAPALGRIARFNGQVPGGAYSVAQHSVMGARALLDETNRPDLAAAFLLHDAHEAYLGDLTTPAADALASVISRLLLQDGCRPETAQNTLRLARELLAFRLDQAIFSAAGLKWPLWPADSYAIKRMDARCLGQEARQLMPASDQPFPATRLPPIRMRGKLAIMTAAKATEAWLELFDQLCPAAQPVTAGAA</sequence>
<evidence type="ECO:0000313" key="2">
    <source>
        <dbReference type="Proteomes" id="UP000541347"/>
    </source>
</evidence>
<dbReference type="Proteomes" id="UP000541347">
    <property type="component" value="Unassembled WGS sequence"/>
</dbReference>
<reference evidence="1 2" key="1">
    <citation type="submission" date="2020-01" db="EMBL/GenBank/DDBJ databases">
        <authorList>
            <person name="Peng S.Y."/>
            <person name="Li J."/>
            <person name="Wang M."/>
            <person name="Wang L."/>
            <person name="Wang C.Q."/>
            <person name="Wang J.R."/>
        </authorList>
    </citation>
    <scope>NUCLEOTIDE SEQUENCE [LARGE SCALE GENOMIC DNA]</scope>
    <source>
        <strain evidence="1 2">XCT-34</strain>
    </source>
</reference>
<keyword evidence="2" id="KW-1185">Reference proteome</keyword>